<keyword evidence="1" id="KW-0342">GTP-binding</keyword>
<protein>
    <submittedName>
        <fullName evidence="3">Uncharacterized LOC101477029</fullName>
    </submittedName>
</protein>
<dbReference type="GeneTree" id="ENSGT00500000044904"/>
<dbReference type="AlphaFoldDB" id="A0A3P9D9A1"/>
<keyword evidence="4" id="KW-1185">Reference proteome</keyword>
<dbReference type="SUPFAM" id="SSF52540">
    <property type="entry name" value="P-loop containing nucleoside triphosphate hydrolases"/>
    <property type="match status" value="2"/>
</dbReference>
<keyword evidence="1" id="KW-0547">Nucleotide-binding</keyword>
<organism evidence="3 4">
    <name type="scientific">Maylandia zebra</name>
    <name type="common">zebra mbuna</name>
    <dbReference type="NCBI Taxonomy" id="106582"/>
    <lineage>
        <taxon>Eukaryota</taxon>
        <taxon>Metazoa</taxon>
        <taxon>Chordata</taxon>
        <taxon>Craniata</taxon>
        <taxon>Vertebrata</taxon>
        <taxon>Euteleostomi</taxon>
        <taxon>Actinopterygii</taxon>
        <taxon>Neopterygii</taxon>
        <taxon>Teleostei</taxon>
        <taxon>Neoteleostei</taxon>
        <taxon>Acanthomorphata</taxon>
        <taxon>Ovalentaria</taxon>
        <taxon>Cichlomorphae</taxon>
        <taxon>Cichliformes</taxon>
        <taxon>Cichlidae</taxon>
        <taxon>African cichlids</taxon>
        <taxon>Pseudocrenilabrinae</taxon>
        <taxon>Haplochromini</taxon>
        <taxon>Maylandia</taxon>
        <taxon>Maylandia zebra complex</taxon>
    </lineage>
</organism>
<dbReference type="Ensembl" id="ENSMZET00005032286.1">
    <property type="protein sequence ID" value="ENSMZEP00005031275.1"/>
    <property type="gene ID" value="ENSMZEG00005023316.1"/>
</dbReference>
<dbReference type="GO" id="GO:0005525">
    <property type="term" value="F:GTP binding"/>
    <property type="evidence" value="ECO:0007669"/>
    <property type="project" value="UniProtKB-KW"/>
</dbReference>
<proteinExistence type="inferred from homology"/>
<accession>A0A3P9D9A1</accession>
<dbReference type="Pfam" id="PF00735">
    <property type="entry name" value="Septin"/>
    <property type="match status" value="1"/>
</dbReference>
<comment type="similarity">
    <text evidence="1">Belongs to the TRAFAC class TrmE-Era-EngA-EngB-Septin-like GTPase superfamily. Septin GTPase family.</text>
</comment>
<sequence>MATEMKKNSSNSVWISSGPPAIYKLKPQKKNFGTFTTVTVGIKNPNKTNKTILLVGETGAGKSTLINALFNYTMGVKWEDKVWFEIIEKSSQTQSQTSDVIVYEIFGFEDKTLPYSLTIINTPGYGKNKGIKHDEIVRQTLLDLFRSEDGVHEVHAVGLVVKAGENRLADRLTYIFNSVLSLFGKDVERNTVVLITHSGIGTPTTTLKAFDDANIKCVRNKENVPVHFLFNNQQNLLRKNENEFFLLHAWKVTNTELRRLREFLEKTSPQQLETFMLNERIRLTACIQNLHERIELTELKQSEIQQFQQALMNKNQENKKFTVEIDEVYKEKRLIRGGFYEGAVCCMVCEENCHYPGCTIACNPETCEVMEEGHCTSCTRRCPTSHHVKDKWRYVTSRKRVQGTKEEIKMKFKNKGKLLKRLNEVMKVLTREKSEWLDESYQLVVTLQQNVNSVSAYVHVEFLIEKMKERGDTEKVQNLEEMRSRVDERTRAALRYVHSTKSTSIRRNDLRDLFKYRVEVINC</sequence>
<evidence type="ECO:0000313" key="4">
    <source>
        <dbReference type="Proteomes" id="UP000265160"/>
    </source>
</evidence>
<reference evidence="3 4" key="1">
    <citation type="journal article" date="2014" name="Nature">
        <title>The genomic substrate for adaptive radiation in African cichlid fish.</title>
        <authorList>
            <person name="Brawand D."/>
            <person name="Wagner C.E."/>
            <person name="Li Y.I."/>
            <person name="Malinsky M."/>
            <person name="Keller I."/>
            <person name="Fan S."/>
            <person name="Simakov O."/>
            <person name="Ng A.Y."/>
            <person name="Lim Z.W."/>
            <person name="Bezault E."/>
            <person name="Turner-Maier J."/>
            <person name="Johnson J."/>
            <person name="Alcazar R."/>
            <person name="Noh H.J."/>
            <person name="Russell P."/>
            <person name="Aken B."/>
            <person name="Alfoldi J."/>
            <person name="Amemiya C."/>
            <person name="Azzouzi N."/>
            <person name="Baroiller J.F."/>
            <person name="Barloy-Hubler F."/>
            <person name="Berlin A."/>
            <person name="Bloomquist R."/>
            <person name="Carleton K.L."/>
            <person name="Conte M.A."/>
            <person name="D'Cotta H."/>
            <person name="Eshel O."/>
            <person name="Gaffney L."/>
            <person name="Galibert F."/>
            <person name="Gante H.F."/>
            <person name="Gnerre S."/>
            <person name="Greuter L."/>
            <person name="Guyon R."/>
            <person name="Haddad N.S."/>
            <person name="Haerty W."/>
            <person name="Harris R.M."/>
            <person name="Hofmann H.A."/>
            <person name="Hourlier T."/>
            <person name="Hulata G."/>
            <person name="Jaffe D.B."/>
            <person name="Lara M."/>
            <person name="Lee A.P."/>
            <person name="MacCallum I."/>
            <person name="Mwaiko S."/>
            <person name="Nikaido M."/>
            <person name="Nishihara H."/>
            <person name="Ozouf-Costaz C."/>
            <person name="Penman D.J."/>
            <person name="Przybylski D."/>
            <person name="Rakotomanga M."/>
            <person name="Renn S.C.P."/>
            <person name="Ribeiro F.J."/>
            <person name="Ron M."/>
            <person name="Salzburger W."/>
            <person name="Sanchez-Pulido L."/>
            <person name="Santos M.E."/>
            <person name="Searle S."/>
            <person name="Sharpe T."/>
            <person name="Swofford R."/>
            <person name="Tan F.J."/>
            <person name="Williams L."/>
            <person name="Young S."/>
            <person name="Yin S."/>
            <person name="Okada N."/>
            <person name="Kocher T.D."/>
            <person name="Miska E.A."/>
            <person name="Lander E.S."/>
            <person name="Venkatesh B."/>
            <person name="Fernald R.D."/>
            <person name="Meyer A."/>
            <person name="Ponting C.P."/>
            <person name="Streelman J.T."/>
            <person name="Lindblad-Toh K."/>
            <person name="Seehausen O."/>
            <person name="Di Palma F."/>
        </authorList>
    </citation>
    <scope>NUCLEOTIDE SEQUENCE</scope>
</reference>
<dbReference type="InterPro" id="IPR027417">
    <property type="entry name" value="P-loop_NTPase"/>
</dbReference>
<evidence type="ECO:0000259" key="2">
    <source>
        <dbReference type="Pfam" id="PF00735"/>
    </source>
</evidence>
<dbReference type="Gene3D" id="3.40.50.300">
    <property type="entry name" value="P-loop containing nucleotide triphosphate hydrolases"/>
    <property type="match status" value="1"/>
</dbReference>
<feature type="domain" description="Septin-type G" evidence="2">
    <location>
        <begin position="50"/>
        <end position="128"/>
    </location>
</feature>
<dbReference type="PANTHER" id="PTHR32046">
    <property type="entry name" value="G DOMAIN-CONTAINING PROTEIN"/>
    <property type="match status" value="1"/>
</dbReference>
<evidence type="ECO:0000256" key="1">
    <source>
        <dbReference type="RuleBase" id="RU004560"/>
    </source>
</evidence>
<dbReference type="PROSITE" id="PS00675">
    <property type="entry name" value="SIGMA54_INTERACT_1"/>
    <property type="match status" value="1"/>
</dbReference>
<reference evidence="3" key="3">
    <citation type="submission" date="2025-09" db="UniProtKB">
        <authorList>
            <consortium name="Ensembl"/>
        </authorList>
    </citation>
    <scope>IDENTIFICATION</scope>
</reference>
<reference evidence="3" key="2">
    <citation type="submission" date="2025-08" db="UniProtKB">
        <authorList>
            <consortium name="Ensembl"/>
        </authorList>
    </citation>
    <scope>IDENTIFICATION</scope>
</reference>
<evidence type="ECO:0000313" key="3">
    <source>
        <dbReference type="Ensembl" id="ENSMZEP00005031275.1"/>
    </source>
</evidence>
<dbReference type="InterPro" id="IPR025662">
    <property type="entry name" value="Sigma_54_int_dom_ATP-bd_1"/>
</dbReference>
<dbReference type="PANTHER" id="PTHR32046:SF11">
    <property type="entry name" value="IMMUNE-ASSOCIATED NUCLEOTIDE-BINDING PROTEIN 10-LIKE"/>
    <property type="match status" value="1"/>
</dbReference>
<dbReference type="InterPro" id="IPR030379">
    <property type="entry name" value="G_SEPTIN_dom"/>
</dbReference>
<dbReference type="Proteomes" id="UP000265160">
    <property type="component" value="LG7"/>
</dbReference>
<name>A0A3P9D9A1_9CICH</name>